<keyword evidence="5" id="KW-1185">Reference proteome</keyword>
<comment type="caution">
    <text evidence="4">The sequence shown here is derived from an EMBL/GenBank/DDBJ whole genome shotgun (WGS) entry which is preliminary data.</text>
</comment>
<dbReference type="Proteomes" id="UP001165082">
    <property type="component" value="Unassembled WGS sequence"/>
</dbReference>
<dbReference type="AlphaFoldDB" id="A0A9W7FUB2"/>
<gene>
    <name evidence="4" type="ORF">TrRE_jg13584</name>
</gene>
<evidence type="ECO:0000313" key="4">
    <source>
        <dbReference type="EMBL" id="GMI20336.1"/>
    </source>
</evidence>
<evidence type="ECO:0000256" key="2">
    <source>
        <dbReference type="ARBA" id="ARBA00022640"/>
    </source>
</evidence>
<proteinExistence type="predicted"/>
<keyword evidence="2" id="KW-0934">Plastid</keyword>
<feature type="domain" description="Plastid lipid-associated protein/fibrillin conserved" evidence="3">
    <location>
        <begin position="17"/>
        <end position="150"/>
    </location>
</feature>
<reference evidence="4" key="1">
    <citation type="submission" date="2022-07" db="EMBL/GenBank/DDBJ databases">
        <title>Genome analysis of Parmales, a sister group of diatoms, reveals the evolutionary specialization of diatoms from phago-mixotrophs to photoautotrophs.</title>
        <authorList>
            <person name="Ban H."/>
            <person name="Sato S."/>
            <person name="Yoshikawa S."/>
            <person name="Kazumasa Y."/>
            <person name="Nakamura Y."/>
            <person name="Ichinomiya M."/>
            <person name="Saitoh K."/>
            <person name="Sato N."/>
            <person name="Blanc-Mathieu R."/>
            <person name="Endo H."/>
            <person name="Kuwata A."/>
            <person name="Ogata H."/>
        </authorList>
    </citation>
    <scope>NUCLEOTIDE SEQUENCE</scope>
</reference>
<protein>
    <recommendedName>
        <fullName evidence="3">Plastid lipid-associated protein/fibrillin conserved domain-containing protein</fullName>
    </recommendedName>
</protein>
<dbReference type="Pfam" id="PF04755">
    <property type="entry name" value="PAP_fibrillin"/>
    <property type="match status" value="1"/>
</dbReference>
<dbReference type="InterPro" id="IPR006843">
    <property type="entry name" value="PAP/fibrillin_dom"/>
</dbReference>
<name>A0A9W7FUB2_9STRA</name>
<evidence type="ECO:0000313" key="5">
    <source>
        <dbReference type="Proteomes" id="UP001165082"/>
    </source>
</evidence>
<sequence length="165" mass="17589">MSPPVEPTVGLNEGSSSSPLKACWRLVYTSASDVSTLSANSFASLGGIYQDARELPVITNVIDLSPRVLQNLPPGRAAEALATATRIKVKTRARTRSPTRVNLPQIGLGIQRAVFGVSDDEDPRDAPTNPAFFDILYLDSDFLVIRQGSPGGMFAAIKVDDLSSS</sequence>
<organism evidence="4 5">
    <name type="scientific">Triparma retinervis</name>
    <dbReference type="NCBI Taxonomy" id="2557542"/>
    <lineage>
        <taxon>Eukaryota</taxon>
        <taxon>Sar</taxon>
        <taxon>Stramenopiles</taxon>
        <taxon>Ochrophyta</taxon>
        <taxon>Bolidophyceae</taxon>
        <taxon>Parmales</taxon>
        <taxon>Triparmaceae</taxon>
        <taxon>Triparma</taxon>
    </lineage>
</organism>
<evidence type="ECO:0000256" key="1">
    <source>
        <dbReference type="ARBA" id="ARBA00004474"/>
    </source>
</evidence>
<dbReference type="GO" id="GO:0009536">
    <property type="term" value="C:plastid"/>
    <property type="evidence" value="ECO:0007669"/>
    <property type="project" value="UniProtKB-SubCell"/>
</dbReference>
<evidence type="ECO:0000259" key="3">
    <source>
        <dbReference type="Pfam" id="PF04755"/>
    </source>
</evidence>
<accession>A0A9W7FUB2</accession>
<dbReference type="OrthoDB" id="201321at2759"/>
<dbReference type="EMBL" id="BRXZ01006800">
    <property type="protein sequence ID" value="GMI20336.1"/>
    <property type="molecule type" value="Genomic_DNA"/>
</dbReference>
<comment type="subcellular location">
    <subcellularLocation>
        <location evidence="1">Plastid</location>
    </subcellularLocation>
</comment>